<dbReference type="RefSeq" id="WP_133275374.1">
    <property type="nucleotide sequence ID" value="NZ_CP037933.1"/>
</dbReference>
<dbReference type="KEGG" id="fnk:E1750_03175"/>
<dbReference type="NCBIfam" id="TIGR04183">
    <property type="entry name" value="Por_Secre_tail"/>
    <property type="match status" value="1"/>
</dbReference>
<dbReference type="SUPFAM" id="SSF51126">
    <property type="entry name" value="Pectin lyase-like"/>
    <property type="match status" value="1"/>
</dbReference>
<accession>A0A4P6YC22</accession>
<dbReference type="InterPro" id="IPR011050">
    <property type="entry name" value="Pectin_lyase_fold/virulence"/>
</dbReference>
<dbReference type="InterPro" id="IPR006626">
    <property type="entry name" value="PbH1"/>
</dbReference>
<feature type="domain" description="Secretion system C-terminal sorting" evidence="3">
    <location>
        <begin position="491"/>
        <end position="556"/>
    </location>
</feature>
<evidence type="ECO:0000259" key="3">
    <source>
        <dbReference type="Pfam" id="PF18962"/>
    </source>
</evidence>
<dbReference type="Pfam" id="PF18962">
    <property type="entry name" value="Por_Secre_tail"/>
    <property type="match status" value="1"/>
</dbReference>
<dbReference type="Gene3D" id="2.160.20.10">
    <property type="entry name" value="Single-stranded right-handed beta-helix, Pectin lyase-like"/>
    <property type="match status" value="1"/>
</dbReference>
<dbReference type="InterPro" id="IPR026444">
    <property type="entry name" value="Secre_tail"/>
</dbReference>
<dbReference type="SMART" id="SM00710">
    <property type="entry name" value="PbH1"/>
    <property type="match status" value="7"/>
</dbReference>
<gene>
    <name evidence="4" type="ORF">E1750_03175</name>
</gene>
<feature type="chain" id="PRO_5020488906" evidence="2">
    <location>
        <begin position="25"/>
        <end position="557"/>
    </location>
</feature>
<protein>
    <submittedName>
        <fullName evidence="4">T9SS type A sorting domain-containing protein</fullName>
    </submittedName>
</protein>
<proteinExistence type="predicted"/>
<feature type="signal peptide" evidence="2">
    <location>
        <begin position="1"/>
        <end position="24"/>
    </location>
</feature>
<evidence type="ECO:0000256" key="2">
    <source>
        <dbReference type="SAM" id="SignalP"/>
    </source>
</evidence>
<dbReference type="OrthoDB" id="9757947at2"/>
<evidence type="ECO:0000313" key="4">
    <source>
        <dbReference type="EMBL" id="QBN17843.1"/>
    </source>
</evidence>
<evidence type="ECO:0000313" key="5">
    <source>
        <dbReference type="Proteomes" id="UP000291124"/>
    </source>
</evidence>
<reference evidence="5" key="1">
    <citation type="submission" date="2019-03" db="EMBL/GenBank/DDBJ databases">
        <title>Flavobacterium sp.</title>
        <authorList>
            <person name="Kim H."/>
        </authorList>
    </citation>
    <scope>NUCLEOTIDE SEQUENCE [LARGE SCALE GENOMIC DNA]</scope>
    <source>
        <strain evidence="5">GS13</strain>
    </source>
</reference>
<dbReference type="InterPro" id="IPR012334">
    <property type="entry name" value="Pectin_lyas_fold"/>
</dbReference>
<organism evidence="4 5">
    <name type="scientific">Flavobacterium nackdongense</name>
    <dbReference type="NCBI Taxonomy" id="2547394"/>
    <lineage>
        <taxon>Bacteria</taxon>
        <taxon>Pseudomonadati</taxon>
        <taxon>Bacteroidota</taxon>
        <taxon>Flavobacteriia</taxon>
        <taxon>Flavobacteriales</taxon>
        <taxon>Flavobacteriaceae</taxon>
        <taxon>Flavobacterium</taxon>
    </lineage>
</organism>
<name>A0A4P6YC22_9FLAO</name>
<dbReference type="EMBL" id="CP037933">
    <property type="protein sequence ID" value="QBN17843.1"/>
    <property type="molecule type" value="Genomic_DNA"/>
</dbReference>
<sequence length="557" mass="57435">MKNTYFLKAVFTLILCGFFSMTYAGTIYLSATGNDSNNGLSMGTAVKSFSVAQGLAADGDTIMVSGLIDFVNDPGNTATTTTSGPSTTNKVGIVITKNLNIQGTSSDTDGFQGVDTQTFINTRFIQLTADFTLGLKNLKLINGALITDLTTVAAGGGAILMTNGAIVAENVVFDSNTTSGHSAISGGAIYIGGSNGSGKATSFKNCVFNANEGTKGGPIYIQSVGNGGKITFEGCAITNNLANGTTGGSAFYIRFNAPTGKPEINIINCTIRGNKVTANNANGGAINWSAKTPNTAYVNIVNSTITENTTGGSSTAGAGIYFAFGTNATGNYGNLTVSNCIVEGNKTDAGVASDMQVKADAATGTAPENTVGYIAVKNSMIGAVTSLAANVPTANITDATYYNYITTLTPDLKAMLVRNNPDDLKVRYYTLGDGSPAITFGKSTFLSPITTDQLGKTRPSTTDISAGSVEKNPVLGLRKNLDSAILVYRNANNQITVENSTNDYTGSITVYNTLGQVVAKTAATGARTTIEKSLNAGVYIVRLNTTAGSAAKKVIIN</sequence>
<evidence type="ECO:0000256" key="1">
    <source>
        <dbReference type="ARBA" id="ARBA00022729"/>
    </source>
</evidence>
<dbReference type="AlphaFoldDB" id="A0A4P6YC22"/>
<keyword evidence="1 2" id="KW-0732">Signal</keyword>
<dbReference type="Proteomes" id="UP000291124">
    <property type="component" value="Chromosome"/>
</dbReference>
<keyword evidence="5" id="KW-1185">Reference proteome</keyword>